<proteinExistence type="predicted"/>
<reference evidence="1 2" key="2">
    <citation type="submission" date="2017-09" db="EMBL/GenBank/DDBJ databases">
        <title>Extensive intraspecific genome diversity in a model arbuscular mycorrhizal fungus.</title>
        <authorList>
            <person name="Chen E.C."/>
            <person name="Morin E."/>
            <person name="Beaudet D."/>
            <person name="Noel J."/>
            <person name="Ndikumana S."/>
            <person name="Charron P."/>
            <person name="St-Onge C."/>
            <person name="Giorgi J."/>
            <person name="Grigoriev I.V."/>
            <person name="Roux C."/>
            <person name="Martin F.M."/>
            <person name="Corradi N."/>
        </authorList>
    </citation>
    <scope>NUCLEOTIDE SEQUENCE [LARGE SCALE GENOMIC DNA]</scope>
    <source>
        <strain evidence="1 2">A5</strain>
    </source>
</reference>
<gene>
    <name evidence="1" type="ORF">RhiirA5_367594</name>
</gene>
<protein>
    <submittedName>
        <fullName evidence="1">Uncharacterized protein</fullName>
    </submittedName>
</protein>
<accession>A0A2N0NQX1</accession>
<reference evidence="1 2" key="1">
    <citation type="submission" date="2016-04" db="EMBL/GenBank/DDBJ databases">
        <title>Genome analyses suggest a sexual origin of heterokaryosis in a supposedly ancient asexual fungus.</title>
        <authorList>
            <person name="Ropars J."/>
            <person name="Sedzielewska K."/>
            <person name="Noel J."/>
            <person name="Charron P."/>
            <person name="Farinelli L."/>
            <person name="Marton T."/>
            <person name="Kruger M."/>
            <person name="Pelin A."/>
            <person name="Brachmann A."/>
            <person name="Corradi N."/>
        </authorList>
    </citation>
    <scope>NUCLEOTIDE SEQUENCE [LARGE SCALE GENOMIC DNA]</scope>
    <source>
        <strain evidence="1 2">A5</strain>
    </source>
</reference>
<evidence type="ECO:0000313" key="1">
    <source>
        <dbReference type="EMBL" id="PKB96970.1"/>
    </source>
</evidence>
<sequence>MNLSTDNNWFLLINDTLYLGTIYSSDNTTTITLEKFTSHNNDDFYNSYLMKRKTLRNYSLLLYNTKNINSQLQAPMSDSIP</sequence>
<dbReference type="Proteomes" id="UP000232722">
    <property type="component" value="Unassembled WGS sequence"/>
</dbReference>
<organism evidence="1 2">
    <name type="scientific">Rhizophagus irregularis</name>
    <dbReference type="NCBI Taxonomy" id="588596"/>
    <lineage>
        <taxon>Eukaryota</taxon>
        <taxon>Fungi</taxon>
        <taxon>Fungi incertae sedis</taxon>
        <taxon>Mucoromycota</taxon>
        <taxon>Glomeromycotina</taxon>
        <taxon>Glomeromycetes</taxon>
        <taxon>Glomerales</taxon>
        <taxon>Glomeraceae</taxon>
        <taxon>Rhizophagus</taxon>
    </lineage>
</organism>
<dbReference type="EMBL" id="LLXJ01003508">
    <property type="protein sequence ID" value="PKB96970.1"/>
    <property type="molecule type" value="Genomic_DNA"/>
</dbReference>
<comment type="caution">
    <text evidence="1">The sequence shown here is derived from an EMBL/GenBank/DDBJ whole genome shotgun (WGS) entry which is preliminary data.</text>
</comment>
<evidence type="ECO:0000313" key="2">
    <source>
        <dbReference type="Proteomes" id="UP000232722"/>
    </source>
</evidence>
<dbReference type="AlphaFoldDB" id="A0A2N0NQX1"/>
<name>A0A2N0NQX1_9GLOM</name>